<keyword evidence="1" id="KW-0812">Transmembrane</keyword>
<evidence type="ECO:0000313" key="4">
    <source>
        <dbReference type="Proteomes" id="UP000193719"/>
    </source>
</evidence>
<dbReference type="EMBL" id="MCFH01000009">
    <property type="protein sequence ID" value="ORX55495.1"/>
    <property type="molecule type" value="Genomic_DNA"/>
</dbReference>
<keyword evidence="2" id="KW-0732">Signal</keyword>
<evidence type="ECO:0000313" key="3">
    <source>
        <dbReference type="EMBL" id="ORX55495.1"/>
    </source>
</evidence>
<dbReference type="PANTHER" id="PTHR40050:SF1">
    <property type="entry name" value="INNER SPORE COAT PROTEIN H"/>
    <property type="match status" value="1"/>
</dbReference>
<reference evidence="3 4" key="1">
    <citation type="submission" date="2016-08" db="EMBL/GenBank/DDBJ databases">
        <title>Genomes of anaerobic fungi encode conserved fungal cellulosomes for biomass hydrolysis.</title>
        <authorList>
            <consortium name="DOE Joint Genome Institute"/>
            <person name="Haitjema C.H."/>
            <person name="Gilmore S.P."/>
            <person name="Henske J.K."/>
            <person name="Solomon K.V."/>
            <person name="De Groot R."/>
            <person name="Kuo A."/>
            <person name="Mondo S.J."/>
            <person name="Salamov A.A."/>
            <person name="Labutti K."/>
            <person name="Zhao Z."/>
            <person name="Chiniquy J."/>
            <person name="Barry K."/>
            <person name="Brewer H.M."/>
            <person name="Purvine S.O."/>
            <person name="Wright A.T."/>
            <person name="Boxma B."/>
            <person name="Van Alen T."/>
            <person name="Hackstein J.H."/>
            <person name="Baker S.E."/>
            <person name="Grigoriev I.V."/>
            <person name="O'Malley M.A."/>
        </authorList>
    </citation>
    <scope>NUCLEOTIDE SEQUENCE [LARGE SCALE GENOMIC DNA]</scope>
    <source>
        <strain evidence="4">finn</strain>
    </source>
</reference>
<keyword evidence="1" id="KW-0472">Membrane</keyword>
<proteinExistence type="predicted"/>
<name>A0A1Y1VGF5_9FUNG</name>
<reference evidence="3 4" key="2">
    <citation type="submission" date="2016-08" db="EMBL/GenBank/DDBJ databases">
        <title>Pervasive Adenine N6-methylation of Active Genes in Fungi.</title>
        <authorList>
            <consortium name="DOE Joint Genome Institute"/>
            <person name="Mondo S.J."/>
            <person name="Dannebaum R.O."/>
            <person name="Kuo R.C."/>
            <person name="Labutti K."/>
            <person name="Haridas S."/>
            <person name="Kuo A."/>
            <person name="Salamov A."/>
            <person name="Ahrendt S.R."/>
            <person name="Lipzen A."/>
            <person name="Sullivan W."/>
            <person name="Andreopoulos W.B."/>
            <person name="Clum A."/>
            <person name="Lindquist E."/>
            <person name="Daum C."/>
            <person name="Ramamoorthy G.K."/>
            <person name="Gryganskyi A."/>
            <person name="Culley D."/>
            <person name="Magnuson J.K."/>
            <person name="James T.Y."/>
            <person name="O'Malley M.A."/>
            <person name="Stajich J.E."/>
            <person name="Spatafora J.W."/>
            <person name="Visel A."/>
            <person name="Grigoriev I.V."/>
        </authorList>
    </citation>
    <scope>NUCLEOTIDE SEQUENCE [LARGE SCALE GENOMIC DNA]</scope>
    <source>
        <strain evidence="4">finn</strain>
    </source>
</reference>
<keyword evidence="1" id="KW-1133">Transmembrane helix</keyword>
<feature type="signal peptide" evidence="2">
    <location>
        <begin position="1"/>
        <end position="21"/>
    </location>
</feature>
<dbReference type="OrthoDB" id="10267127at2759"/>
<organism evidence="3 4">
    <name type="scientific">Piromyces finnis</name>
    <dbReference type="NCBI Taxonomy" id="1754191"/>
    <lineage>
        <taxon>Eukaryota</taxon>
        <taxon>Fungi</taxon>
        <taxon>Fungi incertae sedis</taxon>
        <taxon>Chytridiomycota</taxon>
        <taxon>Chytridiomycota incertae sedis</taxon>
        <taxon>Neocallimastigomycetes</taxon>
        <taxon>Neocallimastigales</taxon>
        <taxon>Neocallimastigaceae</taxon>
        <taxon>Piromyces</taxon>
    </lineage>
</organism>
<dbReference type="Pfam" id="PF08757">
    <property type="entry name" value="CotH"/>
    <property type="match status" value="1"/>
</dbReference>
<accession>A0A1Y1VGF5</accession>
<evidence type="ECO:0008006" key="5">
    <source>
        <dbReference type="Google" id="ProtNLM"/>
    </source>
</evidence>
<gene>
    <name evidence="3" type="ORF">BCR36DRAFT_347431</name>
</gene>
<dbReference type="AlphaFoldDB" id="A0A1Y1VGF5"/>
<sequence>MKFNKSLNLLLVSLEALLVNSEKVTFKVLAVNGTPTLNIEGGQQYKMNVKEYPLYTVEADINSFPVKYNYILNYDNGQNEIEEFMRQRNKDDDSLNEFFNRSVTVLEHPQLPKAYKAFPHYVPSKLYDDTHIATIIVKCDPNDLQGLYQNLDDEGLKINAEVIYANPYGVKTYKNTYLSLGGQSTKHAPKLSYKIKNLKNDKNKELFNRSSIKLRAEHMDPSFLRDKLYGDILNSLGVPAAQNKLARLFINGEAIGLFDITDPINNNRYLRETFNKGKKYKNENPIFKADYCYSSCSDRPVYGDLGYYGDDATNPMYSIYTYKGEDKSSDSDSHFINELLPLIKDINAYTSGATDKMPFDIDIFLRYMAMEYLAGAIDNYWNKPGNYYVFKDLSKDQWYFHDTDFHFSFGVGGDEDLMLNTPLSNYPPTLDDGVERSRPPLDSILSHSENKEKFVSIFDRLLKTSFHPKAILPRLDSLANLIREDAYWDFTLPRVSQSDSQIDTDLIFEKSDFDSHVSNEEPEARYGNMPIKYFINTKSDLLAKELGIMIPENFENDLGYVENPNQTSNANAKMIWSIYTILISFCLAMILY</sequence>
<protein>
    <recommendedName>
        <fullName evidence="5">Coth-domain-containing protein</fullName>
    </recommendedName>
</protein>
<dbReference type="InterPro" id="IPR014867">
    <property type="entry name" value="Spore_coat_CotH_CotH2/3/7"/>
</dbReference>
<dbReference type="Proteomes" id="UP000193719">
    <property type="component" value="Unassembled WGS sequence"/>
</dbReference>
<evidence type="ECO:0000256" key="1">
    <source>
        <dbReference type="SAM" id="Phobius"/>
    </source>
</evidence>
<feature type="transmembrane region" description="Helical" evidence="1">
    <location>
        <begin position="574"/>
        <end position="591"/>
    </location>
</feature>
<feature type="chain" id="PRO_5012711292" description="Coth-domain-containing protein" evidence="2">
    <location>
        <begin position="22"/>
        <end position="592"/>
    </location>
</feature>
<evidence type="ECO:0000256" key="2">
    <source>
        <dbReference type="SAM" id="SignalP"/>
    </source>
</evidence>
<dbReference type="PANTHER" id="PTHR40050">
    <property type="entry name" value="INNER SPORE COAT PROTEIN H"/>
    <property type="match status" value="1"/>
</dbReference>
<comment type="caution">
    <text evidence="3">The sequence shown here is derived from an EMBL/GenBank/DDBJ whole genome shotgun (WGS) entry which is preliminary data.</text>
</comment>
<keyword evidence="4" id="KW-1185">Reference proteome</keyword>